<feature type="non-terminal residue" evidence="2">
    <location>
        <position position="1"/>
    </location>
</feature>
<comment type="caution">
    <text evidence="2">The sequence shown here is derived from an EMBL/GenBank/DDBJ whole genome shotgun (WGS) entry which is preliminary data.</text>
</comment>
<proteinExistence type="predicted"/>
<dbReference type="GO" id="GO:0005737">
    <property type="term" value="C:cytoplasm"/>
    <property type="evidence" value="ECO:0007669"/>
    <property type="project" value="TreeGrafter"/>
</dbReference>
<keyword evidence="2" id="KW-0808">Transferase</keyword>
<dbReference type="PANTHER" id="PTHR21367">
    <property type="entry name" value="ARGININE-TRNA-PROTEIN TRANSFERASE 1"/>
    <property type="match status" value="1"/>
</dbReference>
<dbReference type="PANTHER" id="PTHR21367:SF1">
    <property type="entry name" value="ARGINYL-TRNA--PROTEIN TRANSFERASE 1"/>
    <property type="match status" value="1"/>
</dbReference>
<reference evidence="2 3" key="1">
    <citation type="submission" date="2017-03" db="EMBL/GenBank/DDBJ databases">
        <title>Genome Survey of Euroglyphus maynei.</title>
        <authorList>
            <person name="Arlian L.G."/>
            <person name="Morgan M.S."/>
            <person name="Rider S.D."/>
        </authorList>
    </citation>
    <scope>NUCLEOTIDE SEQUENCE [LARGE SCALE GENOMIC DNA]</scope>
    <source>
        <strain evidence="2">Arlian Lab</strain>
        <tissue evidence="2">Whole body</tissue>
    </source>
</reference>
<dbReference type="GO" id="GO:0004057">
    <property type="term" value="F:arginyl-tRNA--protein transferase activity"/>
    <property type="evidence" value="ECO:0007669"/>
    <property type="project" value="InterPro"/>
</dbReference>
<organism evidence="2 3">
    <name type="scientific">Euroglyphus maynei</name>
    <name type="common">Mayne's house dust mite</name>
    <dbReference type="NCBI Taxonomy" id="6958"/>
    <lineage>
        <taxon>Eukaryota</taxon>
        <taxon>Metazoa</taxon>
        <taxon>Ecdysozoa</taxon>
        <taxon>Arthropoda</taxon>
        <taxon>Chelicerata</taxon>
        <taxon>Arachnida</taxon>
        <taxon>Acari</taxon>
        <taxon>Acariformes</taxon>
        <taxon>Sarcoptiformes</taxon>
        <taxon>Astigmata</taxon>
        <taxon>Psoroptidia</taxon>
        <taxon>Analgoidea</taxon>
        <taxon>Pyroglyphidae</taxon>
        <taxon>Pyroglyphinae</taxon>
        <taxon>Euroglyphus</taxon>
    </lineage>
</organism>
<dbReference type="Proteomes" id="UP000194236">
    <property type="component" value="Unassembled WGS sequence"/>
</dbReference>
<dbReference type="Pfam" id="PF04377">
    <property type="entry name" value="ATE_C"/>
    <property type="match status" value="1"/>
</dbReference>
<name>A0A1Y3BD20_EURMA</name>
<dbReference type="InterPro" id="IPR007472">
    <property type="entry name" value="N-end_Aminoacyl_Trfase_C"/>
</dbReference>
<accession>A0A1Y3BD20</accession>
<gene>
    <name evidence="2" type="ORF">BLA29_008029</name>
</gene>
<dbReference type="AlphaFoldDB" id="A0A1Y3BD20"/>
<dbReference type="OrthoDB" id="74183at2759"/>
<evidence type="ECO:0000313" key="2">
    <source>
        <dbReference type="EMBL" id="OTF78789.1"/>
    </source>
</evidence>
<dbReference type="InterPro" id="IPR030700">
    <property type="entry name" value="N-end_Aminoacyl_Trfase"/>
</dbReference>
<evidence type="ECO:0000313" key="3">
    <source>
        <dbReference type="Proteomes" id="UP000194236"/>
    </source>
</evidence>
<protein>
    <submittedName>
        <fullName evidence="2">Arginyl-tRNA-protein transferase 1-like protein</fullName>
    </submittedName>
</protein>
<feature type="domain" description="N-end rule aminoacyl transferase C-terminal" evidence="1">
    <location>
        <begin position="1"/>
        <end position="77"/>
    </location>
</feature>
<keyword evidence="3" id="KW-1185">Reference proteome</keyword>
<evidence type="ECO:0000259" key="1">
    <source>
        <dbReference type="Pfam" id="PF04377"/>
    </source>
</evidence>
<sequence length="170" mass="20188">VGVIDILPGCISSVYLYYDPEYSFLNLGVYSALNEIAMVRKFNRILHDLKYYYMGYYIHQCPKMRYKAKYLPSDLLCSETNRWFSIESCVKKLDKNKYARFCDDQTVQDDDGSSFIDCDIKVLFKKMALNYRDYKRLTKNNDDQEKIYEYVRLVGRKCASSLLYYIDNSD</sequence>
<dbReference type="EMBL" id="MUJZ01026225">
    <property type="protein sequence ID" value="OTF78789.1"/>
    <property type="molecule type" value="Genomic_DNA"/>
</dbReference>